<dbReference type="AlphaFoldDB" id="A0A0V0Y6I8"/>
<dbReference type="GO" id="GO:0036064">
    <property type="term" value="C:ciliary basal body"/>
    <property type="evidence" value="ECO:0007669"/>
    <property type="project" value="TreeGrafter"/>
</dbReference>
<organism evidence="9 10">
    <name type="scientific">Trichinella pseudospiralis</name>
    <name type="common">Parasitic roundworm</name>
    <dbReference type="NCBI Taxonomy" id="6337"/>
    <lineage>
        <taxon>Eukaryota</taxon>
        <taxon>Metazoa</taxon>
        <taxon>Ecdysozoa</taxon>
        <taxon>Nematoda</taxon>
        <taxon>Enoplea</taxon>
        <taxon>Dorylaimia</taxon>
        <taxon>Trichinellida</taxon>
        <taxon>Trichinellidae</taxon>
        <taxon>Trichinella</taxon>
    </lineage>
</organism>
<feature type="compositionally biased region" description="Acidic residues" evidence="7">
    <location>
        <begin position="45"/>
        <end position="61"/>
    </location>
</feature>
<dbReference type="Proteomes" id="UP000054815">
    <property type="component" value="Unassembled WGS sequence"/>
</dbReference>
<dbReference type="PROSITE" id="PS50157">
    <property type="entry name" value="ZINC_FINGER_C2H2_2"/>
    <property type="match status" value="1"/>
</dbReference>
<evidence type="ECO:0000256" key="4">
    <source>
        <dbReference type="ARBA" id="ARBA00022989"/>
    </source>
</evidence>
<dbReference type="GO" id="GO:0008270">
    <property type="term" value="F:zinc ion binding"/>
    <property type="evidence" value="ECO:0007669"/>
    <property type="project" value="UniProtKB-KW"/>
</dbReference>
<dbReference type="Pfam" id="PF05346">
    <property type="entry name" value="DUF747"/>
    <property type="match status" value="1"/>
</dbReference>
<reference evidence="9 10" key="1">
    <citation type="submission" date="2015-01" db="EMBL/GenBank/DDBJ databases">
        <title>Evolution of Trichinella species and genotypes.</title>
        <authorList>
            <person name="Korhonen P.K."/>
            <person name="Edoardo P."/>
            <person name="Giuseppe L.R."/>
            <person name="Gasser R.B."/>
        </authorList>
    </citation>
    <scope>NUCLEOTIDE SEQUENCE [LARGE SCALE GENOMIC DNA]</scope>
    <source>
        <strain evidence="9">ISS141</strain>
    </source>
</reference>
<keyword evidence="6" id="KW-0863">Zinc-finger</keyword>
<sequence length="523" mass="58871">MPNQRIKAPPESRQNLLVPACPTRLFNPLKGNIGQEPAWYEDYTELVGDEFDDPSDPDDYEEYSKRKRKKKTTSKGGRKANDSANPVERPYACPHCSMRYKTKPGLHYHVRHHHSDAVSGELPISTDASGFSGVSQQHQQSASGASTRMAPMRKAAAISASRIQRQGMVELSSTCDLCQGDIFENKRTATTLNVAFNSQNKSLLTIMMSNNFVELKGSVFKKFARNNLFQMACSDVRERFHYVILLGAVFVRNMSAVSWRRDDFFDMAPDLVFVFVAELLVDWVKHAFITKFNEIPADVYKDFTITIAYDVAKSRQVNALTDHCDQVSRRMGFIPLPLSVLVFRILSQSFKIEPTKHWPTLALVFLALLLLKLLTSVVMMGKSAEYIEAYEQMLKQGELLKKLCTKKARSLPASPKLSLLEFNDVMQQTQVPAGITVTDLLQKGAEWPPAPAVGLQRATPAAETDLSMSVQIAERVLRKSRSMTSLSSENLDEPNELLDSKIITDELQEVDRYTLCNDDRIES</sequence>
<feature type="region of interest" description="Disordered" evidence="7">
    <location>
        <begin position="45"/>
        <end position="87"/>
    </location>
</feature>
<keyword evidence="6" id="KW-0479">Metal-binding</keyword>
<evidence type="ECO:0000259" key="8">
    <source>
        <dbReference type="PROSITE" id="PS50157"/>
    </source>
</evidence>
<dbReference type="InterPro" id="IPR008010">
    <property type="entry name" value="Tatp1"/>
</dbReference>
<dbReference type="SUPFAM" id="SSF57667">
    <property type="entry name" value="beta-beta-alpha zinc fingers"/>
    <property type="match status" value="1"/>
</dbReference>
<proteinExistence type="inferred from homology"/>
<dbReference type="PROSITE" id="PS00028">
    <property type="entry name" value="ZINC_FINGER_C2H2_1"/>
    <property type="match status" value="1"/>
</dbReference>
<keyword evidence="4" id="KW-1133">Transmembrane helix</keyword>
<comment type="caution">
    <text evidence="9">The sequence shown here is derived from an EMBL/GenBank/DDBJ whole genome shotgun (WGS) entry which is preliminary data.</text>
</comment>
<dbReference type="EMBL" id="JYDU01000052">
    <property type="protein sequence ID" value="KRX95723.1"/>
    <property type="molecule type" value="Genomic_DNA"/>
</dbReference>
<accession>A0A0V0Y6I8</accession>
<dbReference type="GO" id="GO:0005789">
    <property type="term" value="C:endoplasmic reticulum membrane"/>
    <property type="evidence" value="ECO:0007669"/>
    <property type="project" value="TreeGrafter"/>
</dbReference>
<keyword evidence="5" id="KW-0472">Membrane</keyword>
<dbReference type="GO" id="GO:0045724">
    <property type="term" value="P:positive regulation of cilium assembly"/>
    <property type="evidence" value="ECO:0007669"/>
    <property type="project" value="TreeGrafter"/>
</dbReference>
<evidence type="ECO:0000313" key="9">
    <source>
        <dbReference type="EMBL" id="KRX95723.1"/>
    </source>
</evidence>
<feature type="domain" description="C2H2-type" evidence="8">
    <location>
        <begin position="91"/>
        <end position="119"/>
    </location>
</feature>
<dbReference type="PANTHER" id="PTHR13317:SF4">
    <property type="entry name" value="TRANSMEMBRANE ANTERIOR POSTERIOR TRANSFORMATION PROTEIN 1 HOMOLOG"/>
    <property type="match status" value="1"/>
</dbReference>
<protein>
    <submittedName>
        <fullName evidence="9">Protein TAPT1-like protein</fullName>
    </submittedName>
</protein>
<evidence type="ECO:0000256" key="6">
    <source>
        <dbReference type="PROSITE-ProRule" id="PRU00042"/>
    </source>
</evidence>
<feature type="compositionally biased region" description="Basic residues" evidence="7">
    <location>
        <begin position="65"/>
        <end position="78"/>
    </location>
</feature>
<comment type="similarity">
    <text evidence="2">Belongs to the TAPT1 family.</text>
</comment>
<dbReference type="Gene3D" id="3.30.160.60">
    <property type="entry name" value="Classic Zinc Finger"/>
    <property type="match status" value="1"/>
</dbReference>
<evidence type="ECO:0000256" key="5">
    <source>
        <dbReference type="ARBA" id="ARBA00023136"/>
    </source>
</evidence>
<comment type="subcellular location">
    <subcellularLocation>
        <location evidence="1">Membrane</location>
        <topology evidence="1">Multi-pass membrane protein</topology>
    </subcellularLocation>
</comment>
<keyword evidence="3" id="KW-0812">Transmembrane</keyword>
<evidence type="ECO:0000256" key="1">
    <source>
        <dbReference type="ARBA" id="ARBA00004141"/>
    </source>
</evidence>
<gene>
    <name evidence="9" type="primary">F26F2.7</name>
    <name evidence="9" type="ORF">T4E_2151</name>
</gene>
<dbReference type="STRING" id="6337.A0A0V0Y6I8"/>
<dbReference type="InterPro" id="IPR036236">
    <property type="entry name" value="Znf_C2H2_sf"/>
</dbReference>
<keyword evidence="6" id="KW-0862">Zinc</keyword>
<evidence type="ECO:0000256" key="7">
    <source>
        <dbReference type="SAM" id="MobiDB-lite"/>
    </source>
</evidence>
<evidence type="ECO:0000313" key="10">
    <source>
        <dbReference type="Proteomes" id="UP000054815"/>
    </source>
</evidence>
<dbReference type="InterPro" id="IPR013087">
    <property type="entry name" value="Znf_C2H2_type"/>
</dbReference>
<evidence type="ECO:0000256" key="3">
    <source>
        <dbReference type="ARBA" id="ARBA00022692"/>
    </source>
</evidence>
<evidence type="ECO:0000256" key="2">
    <source>
        <dbReference type="ARBA" id="ARBA00008803"/>
    </source>
</evidence>
<dbReference type="PANTHER" id="PTHR13317">
    <property type="entry name" value="TRANSMEMBRANE ANTERIOR POSTERIOR TRANSFORMATION PROTEIN 1 HOMOLOG"/>
    <property type="match status" value="1"/>
</dbReference>
<name>A0A0V0Y6I8_TRIPS</name>